<dbReference type="PANTHER" id="PTHR44196">
    <property type="entry name" value="DEHYDROGENASE/REDUCTASE SDR FAMILY MEMBER 7B"/>
    <property type="match status" value="1"/>
</dbReference>
<protein>
    <submittedName>
        <fullName evidence="4">Short chain dehydrogenase</fullName>
    </submittedName>
</protein>
<dbReference type="EMBL" id="CP030032">
    <property type="protein sequence ID" value="AWV91049.1"/>
    <property type="molecule type" value="Genomic_DNA"/>
</dbReference>
<dbReference type="NCBIfam" id="NF004825">
    <property type="entry name" value="PRK06181.1"/>
    <property type="match status" value="1"/>
</dbReference>
<evidence type="ECO:0000256" key="1">
    <source>
        <dbReference type="ARBA" id="ARBA00006484"/>
    </source>
</evidence>
<reference evidence="4 5" key="1">
    <citation type="submission" date="2018-06" db="EMBL/GenBank/DDBJ databases">
        <title>Lujinxingia sediminis gen. nov. sp. nov., a new facultative anaerobic member of the class Deltaproteobacteria, and proposal of Lujinxingaceae fam. nov.</title>
        <authorList>
            <person name="Guo L.-Y."/>
            <person name="Li C.-M."/>
            <person name="Wang S."/>
            <person name="Du Z.-J."/>
        </authorList>
    </citation>
    <scope>NUCLEOTIDE SEQUENCE [LARGE SCALE GENOMIC DNA]</scope>
    <source>
        <strain evidence="4 5">FA350</strain>
    </source>
</reference>
<dbReference type="SMART" id="SM00822">
    <property type="entry name" value="PKS_KR"/>
    <property type="match status" value="1"/>
</dbReference>
<dbReference type="PRINTS" id="PR00081">
    <property type="entry name" value="GDHRDH"/>
</dbReference>
<dbReference type="SUPFAM" id="SSF51735">
    <property type="entry name" value="NAD(P)-binding Rossmann-fold domains"/>
    <property type="match status" value="2"/>
</dbReference>
<dbReference type="OrthoDB" id="9811496at2"/>
<dbReference type="PRINTS" id="PR00080">
    <property type="entry name" value="SDRFAMILY"/>
</dbReference>
<name>A0A2Z4FPX6_9DELT</name>
<keyword evidence="2" id="KW-0560">Oxidoreductase</keyword>
<dbReference type="AlphaFoldDB" id="A0A2Z4FPX6"/>
<dbReference type="PANTHER" id="PTHR44196:SF1">
    <property type="entry name" value="DEHYDROGENASE_REDUCTASE SDR FAMILY MEMBER 7B"/>
    <property type="match status" value="1"/>
</dbReference>
<feature type="domain" description="Ketoreductase" evidence="3">
    <location>
        <begin position="328"/>
        <end position="506"/>
    </location>
</feature>
<dbReference type="InterPro" id="IPR057326">
    <property type="entry name" value="KR_dom"/>
</dbReference>
<dbReference type="InterPro" id="IPR036291">
    <property type="entry name" value="NAD(P)-bd_dom_sf"/>
</dbReference>
<dbReference type="Proteomes" id="UP000249799">
    <property type="component" value="Chromosome"/>
</dbReference>
<proteinExistence type="inferred from homology"/>
<evidence type="ECO:0000313" key="5">
    <source>
        <dbReference type="Proteomes" id="UP000249799"/>
    </source>
</evidence>
<dbReference type="RefSeq" id="WP_111336945.1">
    <property type="nucleotide sequence ID" value="NZ_CP030032.1"/>
</dbReference>
<dbReference type="GO" id="GO:0016491">
    <property type="term" value="F:oxidoreductase activity"/>
    <property type="evidence" value="ECO:0007669"/>
    <property type="project" value="UniProtKB-KW"/>
</dbReference>
<organism evidence="4 5">
    <name type="scientific">Bradymonas sediminis</name>
    <dbReference type="NCBI Taxonomy" id="1548548"/>
    <lineage>
        <taxon>Bacteria</taxon>
        <taxon>Deltaproteobacteria</taxon>
        <taxon>Bradymonadales</taxon>
        <taxon>Bradymonadaceae</taxon>
        <taxon>Bradymonas</taxon>
    </lineage>
</organism>
<dbReference type="InterPro" id="IPR001509">
    <property type="entry name" value="Epimerase_deHydtase"/>
</dbReference>
<evidence type="ECO:0000313" key="4">
    <source>
        <dbReference type="EMBL" id="AWV91049.1"/>
    </source>
</evidence>
<dbReference type="GO" id="GO:0016020">
    <property type="term" value="C:membrane"/>
    <property type="evidence" value="ECO:0007669"/>
    <property type="project" value="TreeGrafter"/>
</dbReference>
<evidence type="ECO:0000256" key="2">
    <source>
        <dbReference type="ARBA" id="ARBA00023002"/>
    </source>
</evidence>
<dbReference type="Pfam" id="PF01370">
    <property type="entry name" value="Epimerase"/>
    <property type="match status" value="1"/>
</dbReference>
<evidence type="ECO:0000259" key="3">
    <source>
        <dbReference type="SMART" id="SM00822"/>
    </source>
</evidence>
<dbReference type="InterPro" id="IPR020904">
    <property type="entry name" value="Sc_DH/Rdtase_CS"/>
</dbReference>
<keyword evidence="5" id="KW-1185">Reference proteome</keyword>
<dbReference type="KEGG" id="bsed:DN745_17615"/>
<accession>A0A2Z4FPX6</accession>
<dbReference type="Pfam" id="PF00106">
    <property type="entry name" value="adh_short"/>
    <property type="match status" value="1"/>
</dbReference>
<comment type="similarity">
    <text evidence="1">Belongs to the short-chain dehydrogenases/reductases (SDR) family.</text>
</comment>
<sequence length="577" mass="63090">MTTQRTLLITGAAGFVGSYLLRKLVEDEPHGIDRIIATDIRDIDADLAESDRVDARYLDICDEKAVVKLFEEVRPDVAVHLAAIVTPPPGDHREMQFNVDVRGTRHVIAGCLAAGTEQFIYTSSGAAYGYHPRNRELLVEEDPVQGNEAFAYAHHKRIVEEELAVVREEHPELQQLIFRVSTVLGPSTDNQITSLFERSIVTGLRGVDSRFCIISDEDVVGALLHGVKTQQSGIFNLTGDGVLTLEEIAARMGGKYVALPEFAIRGALTGLSAAGVGPYGPEQILFLKYRPVFDNTRLKEDFGFTPQFTSEQAFERYRQGKLARDASRVVMITGAGGGLGFALAKAHATRGHRLVLVDRDADALERTYMMARAQGAQAVRVVCDVRNQAQCDRAVETAQKTFGSLDTLYNNAAIPLRGMFKDIDADQVAQVIDVNLLGAVRMTEAALPLIRQHRGRIAAISSVAGFAPLTGRTAYAASKHALHGFFDSLRTEVDGDGVSVTLACPSYIKTAMRRDAADGAAEIDVNVAAHSIVDAVESRQRQVMVGRTAQLAWWANRLAPSVFEKLMRRSVKDEFPT</sequence>
<dbReference type="InterPro" id="IPR002347">
    <property type="entry name" value="SDR_fam"/>
</dbReference>
<dbReference type="PROSITE" id="PS00061">
    <property type="entry name" value="ADH_SHORT"/>
    <property type="match status" value="1"/>
</dbReference>
<gene>
    <name evidence="4" type="ORF">DN745_17615</name>
</gene>
<dbReference type="Gene3D" id="3.40.50.720">
    <property type="entry name" value="NAD(P)-binding Rossmann-like Domain"/>
    <property type="match status" value="2"/>
</dbReference>